<organism evidence="9 10">
    <name type="scientific">Synoicihabitans lomoniglobus</name>
    <dbReference type="NCBI Taxonomy" id="2909285"/>
    <lineage>
        <taxon>Bacteria</taxon>
        <taxon>Pseudomonadati</taxon>
        <taxon>Verrucomicrobiota</taxon>
        <taxon>Opitutia</taxon>
        <taxon>Opitutales</taxon>
        <taxon>Opitutaceae</taxon>
        <taxon>Synoicihabitans</taxon>
    </lineage>
</organism>
<dbReference type="SUPFAM" id="SSF144083">
    <property type="entry name" value="Magnesium transport protein CorA, transmembrane region"/>
    <property type="match status" value="1"/>
</dbReference>
<proteinExistence type="inferred from homology"/>
<dbReference type="PANTHER" id="PTHR46494">
    <property type="entry name" value="CORA FAMILY METAL ION TRANSPORTER (EUROFUNG)"/>
    <property type="match status" value="1"/>
</dbReference>
<name>A0AAF0A1X2_9BACT</name>
<gene>
    <name evidence="9" type="ORF">PXH66_01060</name>
</gene>
<dbReference type="RefSeq" id="WP_330929386.1">
    <property type="nucleotide sequence ID" value="NZ_CP119075.1"/>
</dbReference>
<dbReference type="Proteomes" id="UP001218638">
    <property type="component" value="Chromosome"/>
</dbReference>
<evidence type="ECO:0000313" key="9">
    <source>
        <dbReference type="EMBL" id="WED65437.1"/>
    </source>
</evidence>
<dbReference type="GO" id="GO:0050897">
    <property type="term" value="F:cobalt ion binding"/>
    <property type="evidence" value="ECO:0007669"/>
    <property type="project" value="TreeGrafter"/>
</dbReference>
<evidence type="ECO:0000256" key="3">
    <source>
        <dbReference type="ARBA" id="ARBA00022448"/>
    </source>
</evidence>
<feature type="transmembrane region" description="Helical" evidence="8">
    <location>
        <begin position="297"/>
        <end position="317"/>
    </location>
</feature>
<dbReference type="InterPro" id="IPR045863">
    <property type="entry name" value="CorA_TM1_TM2"/>
</dbReference>
<evidence type="ECO:0000313" key="10">
    <source>
        <dbReference type="Proteomes" id="UP001218638"/>
    </source>
</evidence>
<sequence>MVTTLVYRNHKLAVENPPTSLLATLREEPGVMMWIDLADPSEKHVKRVMEELFAFHPLVIEDCANDNPFPKLEAYDDYLHLVMHAVDYTRTDKFTTTELDLILGKNFLVTFHRRPLRPVQAAIDRFVRMPNRLVRGPDRFAHTILDYMVDAYQPALAELRQELEDIEWDALHEGTPDDLFPRVLALRKELSQLRQIVRPQRQTVHELSQGKAKFIRKAIVPYLRDLEEEMQRIESQAVGWSDQIILSFRVFLNRSSHEASEGVRVLTSLTALSIPPLLIGGWFGMNFSHMDVLNNNWAYPAVMGVTILATIGMAAFIRRRGWL</sequence>
<dbReference type="SUPFAM" id="SSF143865">
    <property type="entry name" value="CorA soluble domain-like"/>
    <property type="match status" value="1"/>
</dbReference>
<dbReference type="GO" id="GO:0005886">
    <property type="term" value="C:plasma membrane"/>
    <property type="evidence" value="ECO:0007669"/>
    <property type="project" value="UniProtKB-SubCell"/>
</dbReference>
<accession>A0AAF0A1X2</accession>
<keyword evidence="6 8" id="KW-1133">Transmembrane helix</keyword>
<dbReference type="InterPro" id="IPR002523">
    <property type="entry name" value="MgTranspt_CorA/ZnTranspt_ZntB"/>
</dbReference>
<reference evidence="9" key="1">
    <citation type="submission" date="2023-03" db="EMBL/GenBank/DDBJ databases">
        <title>Lomoglobus Profundus gen. nov., sp. nov., a novel member of the phylum Verrucomicrobia, isolated from deep-marine sediment of South China Sea.</title>
        <authorList>
            <person name="Ahmad T."/>
            <person name="Ishaq S.E."/>
            <person name="Wang F."/>
        </authorList>
    </citation>
    <scope>NUCLEOTIDE SEQUENCE</scope>
    <source>
        <strain evidence="9">LMO-M01</strain>
    </source>
</reference>
<dbReference type="InterPro" id="IPR045861">
    <property type="entry name" value="CorA_cytoplasmic_dom"/>
</dbReference>
<dbReference type="GO" id="GO:0015087">
    <property type="term" value="F:cobalt ion transmembrane transporter activity"/>
    <property type="evidence" value="ECO:0007669"/>
    <property type="project" value="TreeGrafter"/>
</dbReference>
<keyword evidence="10" id="KW-1185">Reference proteome</keyword>
<dbReference type="Gene3D" id="3.30.460.20">
    <property type="entry name" value="CorA soluble domain-like"/>
    <property type="match status" value="1"/>
</dbReference>
<evidence type="ECO:0000256" key="7">
    <source>
        <dbReference type="ARBA" id="ARBA00023136"/>
    </source>
</evidence>
<evidence type="ECO:0000256" key="1">
    <source>
        <dbReference type="ARBA" id="ARBA00004651"/>
    </source>
</evidence>
<feature type="transmembrane region" description="Helical" evidence="8">
    <location>
        <begin position="263"/>
        <end position="285"/>
    </location>
</feature>
<dbReference type="AlphaFoldDB" id="A0AAF0A1X2"/>
<evidence type="ECO:0000256" key="6">
    <source>
        <dbReference type="ARBA" id="ARBA00022989"/>
    </source>
</evidence>
<keyword evidence="4" id="KW-1003">Cell membrane</keyword>
<evidence type="ECO:0000256" key="8">
    <source>
        <dbReference type="SAM" id="Phobius"/>
    </source>
</evidence>
<evidence type="ECO:0000256" key="4">
    <source>
        <dbReference type="ARBA" id="ARBA00022475"/>
    </source>
</evidence>
<dbReference type="Pfam" id="PF01544">
    <property type="entry name" value="CorA"/>
    <property type="match status" value="1"/>
</dbReference>
<keyword evidence="5 8" id="KW-0812">Transmembrane</keyword>
<dbReference type="EMBL" id="CP119075">
    <property type="protein sequence ID" value="WED65437.1"/>
    <property type="molecule type" value="Genomic_DNA"/>
</dbReference>
<protein>
    <submittedName>
        <fullName evidence="9">Magnesium transporter CorA family protein</fullName>
    </submittedName>
</protein>
<dbReference type="KEGG" id="slom:PXH66_01060"/>
<dbReference type="PANTHER" id="PTHR46494:SF1">
    <property type="entry name" value="CORA FAMILY METAL ION TRANSPORTER (EUROFUNG)"/>
    <property type="match status" value="1"/>
</dbReference>
<comment type="subcellular location">
    <subcellularLocation>
        <location evidence="1">Cell membrane</location>
        <topology evidence="1">Multi-pass membrane protein</topology>
    </subcellularLocation>
</comment>
<dbReference type="CDD" id="cd12822">
    <property type="entry name" value="TmCorA-like"/>
    <property type="match status" value="1"/>
</dbReference>
<keyword evidence="7 8" id="KW-0472">Membrane</keyword>
<keyword evidence="3" id="KW-0813">Transport</keyword>
<dbReference type="GO" id="GO:0000287">
    <property type="term" value="F:magnesium ion binding"/>
    <property type="evidence" value="ECO:0007669"/>
    <property type="project" value="TreeGrafter"/>
</dbReference>
<comment type="similarity">
    <text evidence="2">Belongs to the CorA metal ion transporter (MIT) (TC 1.A.35) family.</text>
</comment>
<dbReference type="Gene3D" id="1.20.58.340">
    <property type="entry name" value="Magnesium transport protein CorA, transmembrane region"/>
    <property type="match status" value="2"/>
</dbReference>
<evidence type="ECO:0000256" key="2">
    <source>
        <dbReference type="ARBA" id="ARBA00009765"/>
    </source>
</evidence>
<evidence type="ECO:0000256" key="5">
    <source>
        <dbReference type="ARBA" id="ARBA00022692"/>
    </source>
</evidence>
<dbReference type="GO" id="GO:0015095">
    <property type="term" value="F:magnesium ion transmembrane transporter activity"/>
    <property type="evidence" value="ECO:0007669"/>
    <property type="project" value="TreeGrafter"/>
</dbReference>